<protein>
    <recommendedName>
        <fullName evidence="8">TF-B3 domain-containing protein</fullName>
    </recommendedName>
</protein>
<organism evidence="6 7">
    <name type="scientific">Gossypium tomentosum</name>
    <name type="common">Hawaiian cotton</name>
    <name type="synonym">Gossypium sandvicense</name>
    <dbReference type="NCBI Taxonomy" id="34277"/>
    <lineage>
        <taxon>Eukaryota</taxon>
        <taxon>Viridiplantae</taxon>
        <taxon>Streptophyta</taxon>
        <taxon>Embryophyta</taxon>
        <taxon>Tracheophyta</taxon>
        <taxon>Spermatophyta</taxon>
        <taxon>Magnoliopsida</taxon>
        <taxon>eudicotyledons</taxon>
        <taxon>Gunneridae</taxon>
        <taxon>Pentapetalae</taxon>
        <taxon>rosids</taxon>
        <taxon>malvids</taxon>
        <taxon>Malvales</taxon>
        <taxon>Malvaceae</taxon>
        <taxon>Malvoideae</taxon>
        <taxon>Gossypium</taxon>
    </lineage>
</organism>
<comment type="subcellular location">
    <subcellularLocation>
        <location evidence="1">Nucleus</location>
    </subcellularLocation>
</comment>
<evidence type="ECO:0000313" key="7">
    <source>
        <dbReference type="Proteomes" id="UP000322667"/>
    </source>
</evidence>
<keyword evidence="2" id="KW-0805">Transcription regulation</keyword>
<keyword evidence="7" id="KW-1185">Reference proteome</keyword>
<dbReference type="AlphaFoldDB" id="A0A5D2NLS4"/>
<dbReference type="Proteomes" id="UP000322667">
    <property type="component" value="Chromosome A10"/>
</dbReference>
<dbReference type="Gene3D" id="2.40.330.10">
    <property type="entry name" value="DNA-binding pseudobarrel domain"/>
    <property type="match status" value="1"/>
</dbReference>
<evidence type="ECO:0000256" key="5">
    <source>
        <dbReference type="ARBA" id="ARBA00023242"/>
    </source>
</evidence>
<dbReference type="InterPro" id="IPR015300">
    <property type="entry name" value="DNA-bd_pseudobarrel_sf"/>
</dbReference>
<reference evidence="6 7" key="1">
    <citation type="submission" date="2019-07" db="EMBL/GenBank/DDBJ databases">
        <title>WGS assembly of Gossypium tomentosum.</title>
        <authorList>
            <person name="Chen Z.J."/>
            <person name="Sreedasyam A."/>
            <person name="Ando A."/>
            <person name="Song Q."/>
            <person name="De L."/>
            <person name="Hulse-Kemp A."/>
            <person name="Ding M."/>
            <person name="Ye W."/>
            <person name="Kirkbride R."/>
            <person name="Jenkins J."/>
            <person name="Plott C."/>
            <person name="Lovell J."/>
            <person name="Lin Y.-M."/>
            <person name="Vaughn R."/>
            <person name="Liu B."/>
            <person name="Li W."/>
            <person name="Simpson S."/>
            <person name="Scheffler B."/>
            <person name="Saski C."/>
            <person name="Grover C."/>
            <person name="Hu G."/>
            <person name="Conover J."/>
            <person name="Carlson J."/>
            <person name="Shu S."/>
            <person name="Boston L."/>
            <person name="Williams M."/>
            <person name="Peterson D."/>
            <person name="Mcgee K."/>
            <person name="Jones D."/>
            <person name="Wendel J."/>
            <person name="Stelly D."/>
            <person name="Grimwood J."/>
            <person name="Schmutz J."/>
        </authorList>
    </citation>
    <scope>NUCLEOTIDE SEQUENCE [LARGE SCALE GENOMIC DNA]</scope>
    <source>
        <strain evidence="6">7179.01</strain>
    </source>
</reference>
<evidence type="ECO:0000256" key="1">
    <source>
        <dbReference type="ARBA" id="ARBA00004123"/>
    </source>
</evidence>
<evidence type="ECO:0008006" key="8">
    <source>
        <dbReference type="Google" id="ProtNLM"/>
    </source>
</evidence>
<dbReference type="EMBL" id="CM017619">
    <property type="protein sequence ID" value="TYI05081.1"/>
    <property type="molecule type" value="Genomic_DNA"/>
</dbReference>
<sequence length="127" mass="14968">MENQQERRQSFSKLLTQIELENRMILFSYTEVANFFEFQTDHLLFMNATDSAGKECIFVGKFHASDNVGNYVSINLPWFAVEKGLKVNDEIIFTEIPQSNRPWKNFKIVIKRKIRLFGQNIWGELMV</sequence>
<dbReference type="GO" id="GO:0005634">
    <property type="term" value="C:nucleus"/>
    <property type="evidence" value="ECO:0007669"/>
    <property type="project" value="UniProtKB-SubCell"/>
</dbReference>
<dbReference type="GO" id="GO:0003677">
    <property type="term" value="F:DNA binding"/>
    <property type="evidence" value="ECO:0007669"/>
    <property type="project" value="UniProtKB-KW"/>
</dbReference>
<evidence type="ECO:0000256" key="2">
    <source>
        <dbReference type="ARBA" id="ARBA00023015"/>
    </source>
</evidence>
<evidence type="ECO:0000313" key="6">
    <source>
        <dbReference type="EMBL" id="TYI05081.1"/>
    </source>
</evidence>
<evidence type="ECO:0000256" key="3">
    <source>
        <dbReference type="ARBA" id="ARBA00023125"/>
    </source>
</evidence>
<keyword evidence="3" id="KW-0238">DNA-binding</keyword>
<gene>
    <name evidence="6" type="ORF">ES332_A10G063100v1</name>
</gene>
<proteinExistence type="predicted"/>
<keyword evidence="5" id="KW-0539">Nucleus</keyword>
<accession>A0A5D2NLS4</accession>
<keyword evidence="4" id="KW-0804">Transcription</keyword>
<name>A0A5D2NLS4_GOSTO</name>
<evidence type="ECO:0000256" key="4">
    <source>
        <dbReference type="ARBA" id="ARBA00023163"/>
    </source>
</evidence>